<name>A0A1X0A702_MYCAN</name>
<comment type="caution">
    <text evidence="1">The sequence shown here is derived from an EMBL/GenBank/DDBJ whole genome shotgun (WGS) entry which is preliminary data.</text>
</comment>
<dbReference type="AlphaFoldDB" id="A0A1X0A702"/>
<dbReference type="OrthoDB" id="4640995at2"/>
<sequence length="87" mass="9667">MQKETLETVRSLVSDGLFSLGAMSGEDGSWVEWNESLATSMQKISDAYVNNYEDPAAWIWAWMKLTDKGKQVARALGQECTDPDSSC</sequence>
<reference evidence="1 2" key="1">
    <citation type="submission" date="2017-02" db="EMBL/GenBank/DDBJ databases">
        <title>The new phylogeny of genus Mycobacterium.</title>
        <authorList>
            <person name="Tortoli E."/>
            <person name="Trovato A."/>
            <person name="Cirillo D.M."/>
        </authorList>
    </citation>
    <scope>NUCLEOTIDE SEQUENCE [LARGE SCALE GENOMIC DNA]</scope>
    <source>
        <strain evidence="1 2">DSM 45057</strain>
    </source>
</reference>
<protein>
    <submittedName>
        <fullName evidence="1">Uncharacterized protein</fullName>
    </submittedName>
</protein>
<accession>A0A1X0A702</accession>
<gene>
    <name evidence="1" type="ORF">BST12_02870</name>
</gene>
<organism evidence="1 2">
    <name type="scientific">Mycobacterium angelicum</name>
    <dbReference type="NCBI Taxonomy" id="470074"/>
    <lineage>
        <taxon>Bacteria</taxon>
        <taxon>Bacillati</taxon>
        <taxon>Actinomycetota</taxon>
        <taxon>Actinomycetes</taxon>
        <taxon>Mycobacteriales</taxon>
        <taxon>Mycobacteriaceae</taxon>
        <taxon>Mycobacterium</taxon>
    </lineage>
</organism>
<keyword evidence="2" id="KW-1185">Reference proteome</keyword>
<proteinExistence type="predicted"/>
<dbReference type="Proteomes" id="UP000192284">
    <property type="component" value="Unassembled WGS sequence"/>
</dbReference>
<dbReference type="EMBL" id="MVHE01000003">
    <property type="protein sequence ID" value="ORA25436.1"/>
    <property type="molecule type" value="Genomic_DNA"/>
</dbReference>
<evidence type="ECO:0000313" key="2">
    <source>
        <dbReference type="Proteomes" id="UP000192284"/>
    </source>
</evidence>
<evidence type="ECO:0000313" key="1">
    <source>
        <dbReference type="EMBL" id="ORA25436.1"/>
    </source>
</evidence>